<feature type="chain" id="PRO_5046687230" description="DUF5666 domain-containing protein" evidence="1">
    <location>
        <begin position="20"/>
        <end position="225"/>
    </location>
</feature>
<evidence type="ECO:0008006" key="4">
    <source>
        <dbReference type="Google" id="ProtNLM"/>
    </source>
</evidence>
<reference evidence="2 3" key="1">
    <citation type="journal article" date="2019" name="Int. J. Syst. Evol. Microbiol.">
        <title>The Global Catalogue of Microorganisms (GCM) 10K type strain sequencing project: providing services to taxonomists for standard genome sequencing and annotation.</title>
        <authorList>
            <consortium name="The Broad Institute Genomics Platform"/>
            <consortium name="The Broad Institute Genome Sequencing Center for Infectious Disease"/>
            <person name="Wu L."/>
            <person name="Ma J."/>
        </authorList>
    </citation>
    <scope>NUCLEOTIDE SEQUENCE [LARGE SCALE GENOMIC DNA]</scope>
    <source>
        <strain evidence="2 3">JCM 15089</strain>
    </source>
</reference>
<evidence type="ECO:0000256" key="1">
    <source>
        <dbReference type="SAM" id="SignalP"/>
    </source>
</evidence>
<gene>
    <name evidence="2" type="ORF">GCM10008942_11250</name>
</gene>
<dbReference type="Proteomes" id="UP001499951">
    <property type="component" value="Unassembled WGS sequence"/>
</dbReference>
<sequence length="225" mass="22988">MRLVFAALFAALYVLPAAAETTPAAAPERITGTIVSFAAPTLTVKTVKGATATITLAPTAKVIANQRSSFNAIKQNDFVALTAAAGKDGKLKAKEVRVFPEPMRGFGEGQYPGDKTDQTRVNGAVTEAATTVKGKGGTLKLSFHAAAANALGICSGHAPAPGKGGCTGEAEILVTPATPVTTWVLGDPSWLQAGKAVSLYAVTARDGKSTTYGVIVEHDGVKPIP</sequence>
<keyword evidence="3" id="KW-1185">Reference proteome</keyword>
<protein>
    <recommendedName>
        <fullName evidence="4">DUF5666 domain-containing protein</fullName>
    </recommendedName>
</protein>
<comment type="caution">
    <text evidence="2">The sequence shown here is derived from an EMBL/GenBank/DDBJ whole genome shotgun (WGS) entry which is preliminary data.</text>
</comment>
<accession>A0ABN1EDX5</accession>
<organism evidence="2 3">
    <name type="scientific">Rhizomicrobium electricum</name>
    <dbReference type="NCBI Taxonomy" id="480070"/>
    <lineage>
        <taxon>Bacteria</taxon>
        <taxon>Pseudomonadati</taxon>
        <taxon>Pseudomonadota</taxon>
        <taxon>Alphaproteobacteria</taxon>
        <taxon>Micropepsales</taxon>
        <taxon>Micropepsaceae</taxon>
        <taxon>Rhizomicrobium</taxon>
    </lineage>
</organism>
<evidence type="ECO:0000313" key="2">
    <source>
        <dbReference type="EMBL" id="GAA0564639.1"/>
    </source>
</evidence>
<name>A0ABN1EDX5_9PROT</name>
<proteinExistence type="predicted"/>
<keyword evidence="1" id="KW-0732">Signal</keyword>
<evidence type="ECO:0000313" key="3">
    <source>
        <dbReference type="Proteomes" id="UP001499951"/>
    </source>
</evidence>
<dbReference type="RefSeq" id="WP_166933752.1">
    <property type="nucleotide sequence ID" value="NZ_BAAADD010000003.1"/>
</dbReference>
<feature type="signal peptide" evidence="1">
    <location>
        <begin position="1"/>
        <end position="19"/>
    </location>
</feature>
<dbReference type="EMBL" id="BAAADD010000003">
    <property type="protein sequence ID" value="GAA0564639.1"/>
    <property type="molecule type" value="Genomic_DNA"/>
</dbReference>